<evidence type="ECO:0000256" key="1">
    <source>
        <dbReference type="SAM" id="Coils"/>
    </source>
</evidence>
<feature type="transmembrane region" description="Helical" evidence="2">
    <location>
        <begin position="12"/>
        <end position="32"/>
    </location>
</feature>
<reference evidence="3 4" key="1">
    <citation type="submission" date="2020-08" db="EMBL/GenBank/DDBJ databases">
        <title>Novel species in genus Aeromicrobium.</title>
        <authorList>
            <person name="Zhang G."/>
        </authorList>
    </citation>
    <scope>NUCLEOTIDE SEQUENCE [LARGE SCALE GENOMIC DNA]</scope>
    <source>
        <strain evidence="4">zg-629</strain>
    </source>
</reference>
<accession>A0ABX6SQW2</accession>
<feature type="transmembrane region" description="Helical" evidence="2">
    <location>
        <begin position="146"/>
        <end position="169"/>
    </location>
</feature>
<keyword evidence="1" id="KW-0175">Coiled coil</keyword>
<keyword evidence="2" id="KW-0472">Membrane</keyword>
<protein>
    <submittedName>
        <fullName evidence="3">Uncharacterized protein</fullName>
    </submittedName>
</protein>
<evidence type="ECO:0000313" key="4">
    <source>
        <dbReference type="Proteomes" id="UP000515871"/>
    </source>
</evidence>
<name>A0ABX6SQW2_9ACTN</name>
<organism evidence="3 4">
    <name type="scientific">Aeromicrobium senzhongii</name>
    <dbReference type="NCBI Taxonomy" id="2663859"/>
    <lineage>
        <taxon>Bacteria</taxon>
        <taxon>Bacillati</taxon>
        <taxon>Actinomycetota</taxon>
        <taxon>Actinomycetes</taxon>
        <taxon>Propionibacteriales</taxon>
        <taxon>Nocardioidaceae</taxon>
        <taxon>Aeromicrobium</taxon>
    </lineage>
</organism>
<keyword evidence="2" id="KW-1133">Transmembrane helix</keyword>
<keyword evidence="2" id="KW-0812">Transmembrane</keyword>
<evidence type="ECO:0000313" key="3">
    <source>
        <dbReference type="EMBL" id="QNL93130.1"/>
    </source>
</evidence>
<sequence>MRLGSAIVGFFLRKTGIFIALVLTSFAAYLVVETVIPSVLSAASAPEKLESAVATKTAIAADAKKTETALEKRRDQICNLWERAGAKVLPGNYCKDAQRRLDKAEREYEASAKALADAENEVVRWEKAQDSPAGWVMTRWMLVWPWLVKIAAIVLLVPLLLRTFNYFVFMPLLVRAHKPFQLAGTDHDGARLLVGPAERTLRVSLSPSDLLSARSVHMRPVSGPASGRLLYDWRAPAVSYAAGLHGLTQLTGDEQGADATLAAPDNPDAYLMRIDFENHPGLSIRPRHVVGVIGNPQLRSRWKWGIHALATWQVRYVLFTGTGSLIIEGTGDVIADVPGARPKRIEQNLVMGFDTRLTVGITRTTVFWPYLAGRTPLVDEAYTGDHPIFWQKSTSDGTSNPLGKVFNSIFSSLGKVFGF</sequence>
<keyword evidence="4" id="KW-1185">Reference proteome</keyword>
<gene>
    <name evidence="3" type="ORF">H9L21_08210</name>
</gene>
<dbReference type="EMBL" id="CP060587">
    <property type="protein sequence ID" value="QNL93130.1"/>
    <property type="molecule type" value="Genomic_DNA"/>
</dbReference>
<dbReference type="Proteomes" id="UP000515871">
    <property type="component" value="Chromosome"/>
</dbReference>
<dbReference type="RefSeq" id="WP_154594931.1">
    <property type="nucleotide sequence ID" value="NZ_CP060587.1"/>
</dbReference>
<evidence type="ECO:0000256" key="2">
    <source>
        <dbReference type="SAM" id="Phobius"/>
    </source>
</evidence>
<proteinExistence type="predicted"/>
<feature type="coiled-coil region" evidence="1">
    <location>
        <begin position="94"/>
        <end position="128"/>
    </location>
</feature>